<keyword evidence="7" id="KW-1185">Reference proteome</keyword>
<reference evidence="6 7" key="1">
    <citation type="journal article" date="2020" name="G3 (Bethesda)">
        <title>Improved Reference Genome for Cyclotella cryptica CCMP332, a Model for Cell Wall Morphogenesis, Salinity Adaptation, and Lipid Production in Diatoms (Bacillariophyta).</title>
        <authorList>
            <person name="Roberts W.R."/>
            <person name="Downey K.M."/>
            <person name="Ruck E.C."/>
            <person name="Traller J.C."/>
            <person name="Alverson A.J."/>
        </authorList>
    </citation>
    <scope>NUCLEOTIDE SEQUENCE [LARGE SCALE GENOMIC DNA]</scope>
    <source>
        <strain evidence="6 7">CCMP332</strain>
    </source>
</reference>
<dbReference type="Pfam" id="PF13855">
    <property type="entry name" value="LRR_8"/>
    <property type="match status" value="2"/>
</dbReference>
<dbReference type="AlphaFoldDB" id="A0ABD3QHG5"/>
<evidence type="ECO:0000256" key="1">
    <source>
        <dbReference type="ARBA" id="ARBA00022614"/>
    </source>
</evidence>
<feature type="compositionally biased region" description="Basic residues" evidence="4">
    <location>
        <begin position="139"/>
        <end position="155"/>
    </location>
</feature>
<feature type="compositionally biased region" description="Basic and acidic residues" evidence="4">
    <location>
        <begin position="37"/>
        <end position="48"/>
    </location>
</feature>
<keyword evidence="1" id="KW-0433">Leucine-rich repeat</keyword>
<feature type="compositionally biased region" description="Polar residues" evidence="4">
    <location>
        <begin position="50"/>
        <end position="81"/>
    </location>
</feature>
<evidence type="ECO:0008006" key="8">
    <source>
        <dbReference type="Google" id="ProtNLM"/>
    </source>
</evidence>
<keyword evidence="2" id="KW-0677">Repeat</keyword>
<dbReference type="PANTHER" id="PTHR48007:SF4">
    <property type="entry name" value="LEUCINE-RICH REPEAT RECEPTOR-LIKE PROTEIN KINASE PXC1"/>
    <property type="match status" value="1"/>
</dbReference>
<dbReference type="InterPro" id="IPR001611">
    <property type="entry name" value="Leu-rich_rpt"/>
</dbReference>
<feature type="transmembrane region" description="Helical" evidence="5">
    <location>
        <begin position="392"/>
        <end position="414"/>
    </location>
</feature>
<evidence type="ECO:0000256" key="5">
    <source>
        <dbReference type="SAM" id="Phobius"/>
    </source>
</evidence>
<accession>A0ABD3QHG5</accession>
<keyword evidence="5" id="KW-0812">Transmembrane</keyword>
<gene>
    <name evidence="6" type="ORF">HJC23_010459</name>
</gene>
<feature type="region of interest" description="Disordered" evidence="4">
    <location>
        <begin position="298"/>
        <end position="321"/>
    </location>
</feature>
<feature type="region of interest" description="Disordered" evidence="4">
    <location>
        <begin position="418"/>
        <end position="455"/>
    </location>
</feature>
<comment type="caution">
    <text evidence="6">The sequence shown here is derived from an EMBL/GenBank/DDBJ whole genome shotgun (WGS) entry which is preliminary data.</text>
</comment>
<evidence type="ECO:0000256" key="2">
    <source>
        <dbReference type="ARBA" id="ARBA00022737"/>
    </source>
</evidence>
<feature type="region of interest" description="Disordered" evidence="4">
    <location>
        <begin position="136"/>
        <end position="157"/>
    </location>
</feature>
<feature type="compositionally biased region" description="Low complexity" evidence="4">
    <location>
        <begin position="1"/>
        <end position="10"/>
    </location>
</feature>
<sequence length="928" mass="103308">MDTRSRSSSSNGTSKENTRDGADGRYSYSSGQSYESDNEHYHDDDYRRPFSSSTNAAPNRSVGNDNGGNSHFSEFQPSNTDMFMRDVPMDGERILANHHGNLEETIIEFDHGDSSYTPGRRKSNQEYYDVLEMANKRLSDKKKKKKSKKKSKKKKQLVDAMEKFKQALKRSDSDWEYSTDGMAAVTPQISQGLSQREMLDYSIDDDNDANEFDPNNEVPRSSIWKPATLVSVVASKNNDGKLDRDGYYKPINGAGHAKKHATIRATGASMIYEVFRNLFQPSEEVPVHRDFNLQSLTQRRDTGTIDQSLQSSTDSRAYDDSIDQSTKKKLKHSESIVWADESIVGSSIRQESDNDIEMHDYSYGDTNAASQDYRYASERVAQKMSWRRERRVLCCLLSFGAIFLSVCIALYVIGSKSGSGENSSYSMPPPILIPKNNTINRDDPPPRPDPLPPGPVQGFNGDISHPITADDLDFVVKRITVDQSILSDSNSPQGKAYAWCKGDLMNNSIDDAERLAQRYSLVVLYFATKGGDSGVWKNSTNWLTGHECNWYGIRCELGEDNVMSGADSSFSVTYIDLNNNALEGTIPFELGYVTNLTQLQLWGNNLYGTIPQSFLQLVNLQSLYLDKNKLTGEIYNTVESMRSLKHLDLSFNKLKGKIPHGLGSISSLIDLRLSNNHFSGGFPVSFEALPNLQTLLLDNNAIGGTLPASIAKLPSLVTLRIHENDLIGSLPDFTNAIYLEEAHLDENDFSGSLPTFGSKRLRSLYLGRNAFTGTIPESFGELTKLEDLYIQANHLVGPIPASISKLTALQQLDLSFNRLTGPIPVSLSDLMQLRELVLNDNRLTGNIPDIGSMKRIEIARFNNNLLSGDLKFSLGAGKLNYLQEFSFQNNDLRGVVPEYICDLLLNVLTADCWGPASPVDCPCCSACF</sequence>
<dbReference type="SUPFAM" id="SSF52047">
    <property type="entry name" value="RNI-like"/>
    <property type="match status" value="1"/>
</dbReference>
<dbReference type="Proteomes" id="UP001516023">
    <property type="component" value="Unassembled WGS sequence"/>
</dbReference>
<evidence type="ECO:0000313" key="7">
    <source>
        <dbReference type="Proteomes" id="UP001516023"/>
    </source>
</evidence>
<dbReference type="Gene3D" id="3.80.10.10">
    <property type="entry name" value="Ribonuclease Inhibitor"/>
    <property type="match status" value="3"/>
</dbReference>
<organism evidence="6 7">
    <name type="scientific">Cyclotella cryptica</name>
    <dbReference type="NCBI Taxonomy" id="29204"/>
    <lineage>
        <taxon>Eukaryota</taxon>
        <taxon>Sar</taxon>
        <taxon>Stramenopiles</taxon>
        <taxon>Ochrophyta</taxon>
        <taxon>Bacillariophyta</taxon>
        <taxon>Coscinodiscophyceae</taxon>
        <taxon>Thalassiosirophycidae</taxon>
        <taxon>Stephanodiscales</taxon>
        <taxon>Stephanodiscaceae</taxon>
        <taxon>Cyclotella</taxon>
    </lineage>
</organism>
<dbReference type="SMART" id="SM00369">
    <property type="entry name" value="LRR_TYP"/>
    <property type="match status" value="4"/>
</dbReference>
<dbReference type="PRINTS" id="PR00019">
    <property type="entry name" value="LEURICHRPT"/>
</dbReference>
<dbReference type="Pfam" id="PF00560">
    <property type="entry name" value="LRR_1"/>
    <property type="match status" value="2"/>
</dbReference>
<keyword evidence="5" id="KW-1133">Transmembrane helix</keyword>
<dbReference type="InterPro" id="IPR032675">
    <property type="entry name" value="LRR_dom_sf"/>
</dbReference>
<evidence type="ECO:0000256" key="4">
    <source>
        <dbReference type="SAM" id="MobiDB-lite"/>
    </source>
</evidence>
<evidence type="ECO:0000313" key="6">
    <source>
        <dbReference type="EMBL" id="KAL3799809.1"/>
    </source>
</evidence>
<protein>
    <recommendedName>
        <fullName evidence="8">L domain-like protein</fullName>
    </recommendedName>
</protein>
<dbReference type="InterPro" id="IPR046959">
    <property type="entry name" value="PRK1-6/SRF4-like"/>
</dbReference>
<feature type="region of interest" description="Disordered" evidence="4">
    <location>
        <begin position="1"/>
        <end position="84"/>
    </location>
</feature>
<dbReference type="InterPro" id="IPR003591">
    <property type="entry name" value="Leu-rich_rpt_typical-subtyp"/>
</dbReference>
<dbReference type="PANTHER" id="PTHR48007">
    <property type="entry name" value="LEUCINE-RICH REPEAT RECEPTOR-LIKE PROTEIN KINASE PXC1"/>
    <property type="match status" value="1"/>
</dbReference>
<name>A0ABD3QHG5_9STRA</name>
<evidence type="ECO:0000256" key="3">
    <source>
        <dbReference type="ARBA" id="ARBA00023136"/>
    </source>
</evidence>
<feature type="compositionally biased region" description="Polar residues" evidence="4">
    <location>
        <begin position="304"/>
        <end position="315"/>
    </location>
</feature>
<dbReference type="EMBL" id="JABMIG020000036">
    <property type="protein sequence ID" value="KAL3799809.1"/>
    <property type="molecule type" value="Genomic_DNA"/>
</dbReference>
<proteinExistence type="predicted"/>
<dbReference type="FunFam" id="3.80.10.10:FF:000095">
    <property type="entry name" value="LRR receptor-like serine/threonine-protein kinase GSO1"/>
    <property type="match status" value="1"/>
</dbReference>
<keyword evidence="3 5" id="KW-0472">Membrane</keyword>